<evidence type="ECO:0000313" key="4">
    <source>
        <dbReference type="Proteomes" id="UP000639643"/>
    </source>
</evidence>
<accession>A0A8H6KIE8</accession>
<evidence type="ECO:0000256" key="1">
    <source>
        <dbReference type="SAM" id="MobiDB-lite"/>
    </source>
</evidence>
<proteinExistence type="predicted"/>
<feature type="region of interest" description="Disordered" evidence="1">
    <location>
        <begin position="63"/>
        <end position="95"/>
    </location>
</feature>
<keyword evidence="2" id="KW-1133">Transmembrane helix</keyword>
<dbReference type="Proteomes" id="UP000639643">
    <property type="component" value="Unassembled WGS sequence"/>
</dbReference>
<keyword evidence="2" id="KW-0472">Membrane</keyword>
<organism evidence="3 4">
    <name type="scientific">Colletotrichum musicola</name>
    <dbReference type="NCBI Taxonomy" id="2175873"/>
    <lineage>
        <taxon>Eukaryota</taxon>
        <taxon>Fungi</taxon>
        <taxon>Dikarya</taxon>
        <taxon>Ascomycota</taxon>
        <taxon>Pezizomycotina</taxon>
        <taxon>Sordariomycetes</taxon>
        <taxon>Hypocreomycetidae</taxon>
        <taxon>Glomerellales</taxon>
        <taxon>Glomerellaceae</taxon>
        <taxon>Colletotrichum</taxon>
        <taxon>Colletotrichum orchidearum species complex</taxon>
    </lineage>
</organism>
<evidence type="ECO:0000256" key="2">
    <source>
        <dbReference type="SAM" id="Phobius"/>
    </source>
</evidence>
<evidence type="ECO:0000313" key="3">
    <source>
        <dbReference type="EMBL" id="KAF6832057.1"/>
    </source>
</evidence>
<gene>
    <name evidence="3" type="ORF">CMUS01_07088</name>
</gene>
<protein>
    <submittedName>
        <fullName evidence="3">Uncharacterized protein</fullName>
    </submittedName>
</protein>
<reference evidence="3" key="1">
    <citation type="journal article" date="2020" name="Phytopathology">
        <title>Genome Sequence Resources of Colletotrichum truncatum, C. plurivorum, C. musicola, and C. sojae: Four Species Pathogenic to Soybean (Glycine max).</title>
        <authorList>
            <person name="Rogerio F."/>
            <person name="Boufleur T.R."/>
            <person name="Ciampi-Guillardi M."/>
            <person name="Sukno S.A."/>
            <person name="Thon M.R."/>
            <person name="Massola Junior N.S."/>
            <person name="Baroncelli R."/>
        </authorList>
    </citation>
    <scope>NUCLEOTIDE SEQUENCE</scope>
    <source>
        <strain evidence="3">LFN0074</strain>
    </source>
</reference>
<keyword evidence="4" id="KW-1185">Reference proteome</keyword>
<comment type="caution">
    <text evidence="3">The sequence shown here is derived from an EMBL/GenBank/DDBJ whole genome shotgun (WGS) entry which is preliminary data.</text>
</comment>
<name>A0A8H6KIE8_9PEZI</name>
<keyword evidence="2" id="KW-0812">Transmembrane</keyword>
<dbReference type="AlphaFoldDB" id="A0A8H6KIE8"/>
<feature type="transmembrane region" description="Helical" evidence="2">
    <location>
        <begin position="20"/>
        <end position="37"/>
    </location>
</feature>
<sequence>MGAGGGSGNGDDRRVEKVAIFRLVFALHSLINFMLLVRARSFSSGWSPYEWLLIASDGCHAVTSQQQRGKEKQSESRNNASASGEKGGVGCRPDQELAGAAVPFAARD</sequence>
<dbReference type="EMBL" id="WIGM01000246">
    <property type="protein sequence ID" value="KAF6832057.1"/>
    <property type="molecule type" value="Genomic_DNA"/>
</dbReference>